<keyword evidence="6" id="KW-0206">Cytoskeleton</keyword>
<dbReference type="AlphaFoldDB" id="A0A8C4X3N2"/>
<evidence type="ECO:0000313" key="12">
    <source>
        <dbReference type="Proteomes" id="UP000694620"/>
    </source>
</evidence>
<gene>
    <name evidence="11" type="primary">RSPH9</name>
</gene>
<keyword evidence="7" id="KW-0966">Cell projection</keyword>
<evidence type="ECO:0000256" key="10">
    <source>
        <dbReference type="ARBA" id="ARBA00041080"/>
    </source>
</evidence>
<name>A0A8C4X3N2_ERPCA</name>
<organism evidence="11 12">
    <name type="scientific">Erpetoichthys calabaricus</name>
    <name type="common">Rope fish</name>
    <name type="synonym">Calamoichthys calabaricus</name>
    <dbReference type="NCBI Taxonomy" id="27687"/>
    <lineage>
        <taxon>Eukaryota</taxon>
        <taxon>Metazoa</taxon>
        <taxon>Chordata</taxon>
        <taxon>Craniata</taxon>
        <taxon>Vertebrata</taxon>
        <taxon>Euteleostomi</taxon>
        <taxon>Actinopterygii</taxon>
        <taxon>Polypteriformes</taxon>
        <taxon>Polypteridae</taxon>
        <taxon>Erpetoichthys</taxon>
    </lineage>
</organism>
<evidence type="ECO:0000256" key="4">
    <source>
        <dbReference type="ARBA" id="ARBA00022846"/>
    </source>
</evidence>
<keyword evidence="4" id="KW-0282">Flagellum</keyword>
<evidence type="ECO:0000256" key="6">
    <source>
        <dbReference type="ARBA" id="ARBA00023212"/>
    </source>
</evidence>
<evidence type="ECO:0000256" key="7">
    <source>
        <dbReference type="ARBA" id="ARBA00023273"/>
    </source>
</evidence>
<dbReference type="GO" id="GO:0035082">
    <property type="term" value="P:axoneme assembly"/>
    <property type="evidence" value="ECO:0007669"/>
    <property type="project" value="InterPro"/>
</dbReference>
<proteinExistence type="inferred from homology"/>
<sequence length="275" mass="31319">MNSAFMNLSLDVAFSLEQKSALQASMVILQKEYKFDQVLFWGKILGIRADYFILKGLGANDIIVRGNFSHYISLYNFNCIEWFLLPPVSEDFVQNVTSVKGLFVGDLSFEYEYKDTGMVDEEHTNPEDVTVHINEEVRLVAVIALIEREAAVVPRGAYIKDSQGFITVNRMFEGLSMKEAKKLDSYLHFSNPVNQVKGSLLLKADYDPSIDFLNSLEDDKPKGSWVLQFQKGNSVVLLRSLLWLGLSFYHFLSTLNHGYVYVGTGQKNLDFPFMF</sequence>
<reference evidence="11" key="1">
    <citation type="submission" date="2021-06" db="EMBL/GenBank/DDBJ databases">
        <authorList>
            <consortium name="Wellcome Sanger Institute Data Sharing"/>
        </authorList>
    </citation>
    <scope>NUCLEOTIDE SEQUENCE [LARGE SCALE GENOMIC DNA]</scope>
</reference>
<keyword evidence="3" id="KW-0970">Cilium biogenesis/degradation</keyword>
<dbReference type="Proteomes" id="UP000694620">
    <property type="component" value="Chromosome 3"/>
</dbReference>
<reference evidence="11" key="2">
    <citation type="submission" date="2025-08" db="UniProtKB">
        <authorList>
            <consortium name="Ensembl"/>
        </authorList>
    </citation>
    <scope>IDENTIFICATION</scope>
</reference>
<dbReference type="InterPro" id="IPR055316">
    <property type="entry name" value="RSP9"/>
</dbReference>
<evidence type="ECO:0000256" key="1">
    <source>
        <dbReference type="ARBA" id="ARBA00004611"/>
    </source>
</evidence>
<dbReference type="GO" id="GO:0044458">
    <property type="term" value="P:motile cilium assembly"/>
    <property type="evidence" value="ECO:0007669"/>
    <property type="project" value="TreeGrafter"/>
</dbReference>
<dbReference type="PANTHER" id="PTHR22069:SF0">
    <property type="entry name" value="RADIAL SPOKE HEAD PROTEIN 9 HOMOLOG"/>
    <property type="match status" value="1"/>
</dbReference>
<dbReference type="Ensembl" id="ENSECRT00000003154.1">
    <property type="protein sequence ID" value="ENSECRP00000003101.1"/>
    <property type="gene ID" value="ENSECRG00000002101.1"/>
</dbReference>
<dbReference type="PANTHER" id="PTHR22069">
    <property type="entry name" value="MITOCHONDRIAL RIBOSOMAL PROTEIN S18"/>
    <property type="match status" value="1"/>
</dbReference>
<evidence type="ECO:0000256" key="9">
    <source>
        <dbReference type="ARBA" id="ARBA00038319"/>
    </source>
</evidence>
<keyword evidence="5" id="KW-0969">Cilium</keyword>
<evidence type="ECO:0000256" key="2">
    <source>
        <dbReference type="ARBA" id="ARBA00022490"/>
    </source>
</evidence>
<comment type="subcellular location">
    <subcellularLocation>
        <location evidence="8">Cell projection</location>
        <location evidence="8">Kinocilium</location>
    </subcellularLocation>
    <subcellularLocation>
        <location evidence="1">Cytoplasm</location>
        <location evidence="1">Cytoskeleton</location>
        <location evidence="1">Flagellum axoneme</location>
    </subcellularLocation>
</comment>
<protein>
    <recommendedName>
        <fullName evidence="10">Radial spoke head protein 9 homolog</fullName>
    </recommendedName>
</protein>
<keyword evidence="12" id="KW-1185">Reference proteome</keyword>
<dbReference type="GO" id="GO:0060091">
    <property type="term" value="C:kinocilium"/>
    <property type="evidence" value="ECO:0007669"/>
    <property type="project" value="UniProtKB-SubCell"/>
</dbReference>
<evidence type="ECO:0000256" key="8">
    <source>
        <dbReference type="ARBA" id="ARBA00037822"/>
    </source>
</evidence>
<reference evidence="11" key="3">
    <citation type="submission" date="2025-09" db="UniProtKB">
        <authorList>
            <consortium name="Ensembl"/>
        </authorList>
    </citation>
    <scope>IDENTIFICATION</scope>
</reference>
<evidence type="ECO:0000256" key="3">
    <source>
        <dbReference type="ARBA" id="ARBA00022794"/>
    </source>
</evidence>
<keyword evidence="2" id="KW-0963">Cytoplasm</keyword>
<dbReference type="GeneTree" id="ENSGT00390000018686"/>
<dbReference type="GO" id="GO:0005930">
    <property type="term" value="C:axoneme"/>
    <property type="evidence" value="ECO:0007669"/>
    <property type="project" value="TreeGrafter"/>
</dbReference>
<accession>A0A8C4X3N2</accession>
<comment type="similarity">
    <text evidence="9">Belongs to the flagellar radial spoke RSP9 family.</text>
</comment>
<evidence type="ECO:0000313" key="11">
    <source>
        <dbReference type="Ensembl" id="ENSECRP00000003101.1"/>
    </source>
</evidence>
<evidence type="ECO:0000256" key="5">
    <source>
        <dbReference type="ARBA" id="ARBA00023069"/>
    </source>
</evidence>
<dbReference type="GO" id="GO:0060294">
    <property type="term" value="P:cilium movement involved in cell motility"/>
    <property type="evidence" value="ECO:0007669"/>
    <property type="project" value="TreeGrafter"/>
</dbReference>